<evidence type="ECO:0000256" key="3">
    <source>
        <dbReference type="ARBA" id="ARBA00023186"/>
    </source>
</evidence>
<dbReference type="GO" id="GO:0006364">
    <property type="term" value="P:rRNA processing"/>
    <property type="evidence" value="ECO:0007669"/>
    <property type="project" value="EnsemblFungi"/>
</dbReference>
<dbReference type="OrthoDB" id="1690618at2759"/>
<dbReference type="InterPro" id="IPR054076">
    <property type="entry name" value="ZUO1-like_ZHD"/>
</dbReference>
<proteinExistence type="predicted"/>
<dbReference type="GO" id="GO:0043022">
    <property type="term" value="F:ribosome binding"/>
    <property type="evidence" value="ECO:0007669"/>
    <property type="project" value="EnsemblFungi"/>
</dbReference>
<dbReference type="CDD" id="cd06257">
    <property type="entry name" value="DnaJ"/>
    <property type="match status" value="1"/>
</dbReference>
<dbReference type="Proteomes" id="UP000094336">
    <property type="component" value="Unassembled WGS sequence"/>
</dbReference>
<dbReference type="Gene3D" id="1.10.8.840">
    <property type="entry name" value="Ribosome-associated complex head domain"/>
    <property type="match status" value="1"/>
</dbReference>
<dbReference type="EMBL" id="KV454429">
    <property type="protein sequence ID" value="ODQ80872.1"/>
    <property type="molecule type" value="Genomic_DNA"/>
</dbReference>
<keyword evidence="3" id="KW-0143">Chaperone</keyword>
<dbReference type="AlphaFoldDB" id="A0A1E3QV00"/>
<dbReference type="InterPro" id="IPR036869">
    <property type="entry name" value="J_dom_sf"/>
</dbReference>
<dbReference type="GO" id="GO:0003713">
    <property type="term" value="F:transcription coactivator activity"/>
    <property type="evidence" value="ECO:0007669"/>
    <property type="project" value="EnsemblFungi"/>
</dbReference>
<organism evidence="5 6">
    <name type="scientific">Babjeviella inositovora NRRL Y-12698</name>
    <dbReference type="NCBI Taxonomy" id="984486"/>
    <lineage>
        <taxon>Eukaryota</taxon>
        <taxon>Fungi</taxon>
        <taxon>Dikarya</taxon>
        <taxon>Ascomycota</taxon>
        <taxon>Saccharomycotina</taxon>
        <taxon>Pichiomycetes</taxon>
        <taxon>Serinales incertae sedis</taxon>
        <taxon>Babjeviella</taxon>
    </lineage>
</organism>
<evidence type="ECO:0000259" key="4">
    <source>
        <dbReference type="PROSITE" id="PS50076"/>
    </source>
</evidence>
<reference evidence="6" key="1">
    <citation type="submission" date="2016-05" db="EMBL/GenBank/DDBJ databases">
        <title>Comparative genomics of biotechnologically important yeasts.</title>
        <authorList>
            <consortium name="DOE Joint Genome Institute"/>
            <person name="Riley R."/>
            <person name="Haridas S."/>
            <person name="Wolfe K.H."/>
            <person name="Lopes M.R."/>
            <person name="Hittinger C.T."/>
            <person name="Goker M."/>
            <person name="Salamov A."/>
            <person name="Wisecaver J."/>
            <person name="Long T.M."/>
            <person name="Aerts A.L."/>
            <person name="Barry K."/>
            <person name="Choi C."/>
            <person name="Clum A."/>
            <person name="Coughlan A.Y."/>
            <person name="Deshpande S."/>
            <person name="Douglass A.P."/>
            <person name="Hanson S.J."/>
            <person name="Klenk H.-P."/>
            <person name="Labutti K."/>
            <person name="Lapidus A."/>
            <person name="Lindquist E."/>
            <person name="Lipzen A."/>
            <person name="Meier-Kolthoff J.P."/>
            <person name="Ohm R.A."/>
            <person name="Otillar R.P."/>
            <person name="Pangilinan J."/>
            <person name="Peng Y."/>
            <person name="Rokas A."/>
            <person name="Rosa C.A."/>
            <person name="Scheuner C."/>
            <person name="Sibirny A.A."/>
            <person name="Slot J.C."/>
            <person name="Stielow J.B."/>
            <person name="Sun H."/>
            <person name="Kurtzman C.P."/>
            <person name="Blackwell M."/>
            <person name="Grigoriev I.V."/>
            <person name="Jeffries T.W."/>
        </authorList>
    </citation>
    <scope>NUCLEOTIDE SEQUENCE [LARGE SCALE GENOMIC DNA]</scope>
    <source>
        <strain evidence="6">NRRL Y-12698</strain>
    </source>
</reference>
<dbReference type="PROSITE" id="PS50076">
    <property type="entry name" value="DNAJ_2"/>
    <property type="match status" value="1"/>
</dbReference>
<name>A0A1E3QV00_9ASCO</name>
<feature type="domain" description="J" evidence="4">
    <location>
        <begin position="94"/>
        <end position="165"/>
    </location>
</feature>
<dbReference type="GO" id="GO:0000054">
    <property type="term" value="P:ribosomal subunit export from nucleus"/>
    <property type="evidence" value="ECO:0007669"/>
    <property type="project" value="EnsemblFungi"/>
</dbReference>
<dbReference type="SMART" id="SM00271">
    <property type="entry name" value="DnaJ"/>
    <property type="match status" value="1"/>
</dbReference>
<evidence type="ECO:0000313" key="6">
    <source>
        <dbReference type="Proteomes" id="UP000094336"/>
    </source>
</evidence>
<gene>
    <name evidence="5" type="ORF">BABINDRAFT_48239</name>
</gene>
<dbReference type="GeneID" id="30149990"/>
<dbReference type="GO" id="GO:0035556">
    <property type="term" value="P:intracellular signal transduction"/>
    <property type="evidence" value="ECO:0007669"/>
    <property type="project" value="EnsemblFungi"/>
</dbReference>
<dbReference type="PANTHER" id="PTHR43999:SF1">
    <property type="entry name" value="DNAJ HOMOLOG SUBFAMILY C MEMBER 2"/>
    <property type="match status" value="1"/>
</dbReference>
<dbReference type="GO" id="GO:0030544">
    <property type="term" value="F:Hsp70 protein binding"/>
    <property type="evidence" value="ECO:0007669"/>
    <property type="project" value="InterPro"/>
</dbReference>
<dbReference type="Pfam" id="PF21884">
    <property type="entry name" value="ZUO1-like_ZHD"/>
    <property type="match status" value="1"/>
</dbReference>
<evidence type="ECO:0000313" key="5">
    <source>
        <dbReference type="EMBL" id="ODQ80872.1"/>
    </source>
</evidence>
<comment type="subcellular location">
    <subcellularLocation>
        <location evidence="1">Cytoplasm</location>
    </subcellularLocation>
</comment>
<dbReference type="PANTHER" id="PTHR43999">
    <property type="entry name" value="DNAJ HOMOLOG SUBFAMILY C MEMBER 2"/>
    <property type="match status" value="1"/>
</dbReference>
<dbReference type="InterPro" id="IPR058871">
    <property type="entry name" value="Zuotin_N"/>
</dbReference>
<sequence length="432" mass="47835">MSFTLPSLPAGFESQFKVSAAYTAPVRRPVEPVGRYFLAHATRSMRGHTWSEFEKIEAETNVKVVEEAIDEDDFDVEQSAELLSHDPRNWKTADLYAVLGLSKYRHLATEAQIIKAHRKQVLMHHPDKKSAAGGTLEQDGFFKIIQKAFETIMDSNKRQQFDSVDKAADLLPPSAKSTYDFFTAWAPVFASEARFSKKQPVPELGTLEDDKKTVDAFYNFWNNFDSWRTFEFLDDDVPDDSANRDHKRYIERKNIAARKKHKVEDNRRLIALIQRAQSEDPRIKNFKDAEKAEKAARKWEREAGARKAAEEAAAAKAAAEAAAAEAEAAAKIAKEGGKKAKEAAKAAKKKNKRAVRASAKDSEYFGAAADSESIDAEIDIMIDSFDDATLGEVASKVTGASADTVKTTLQGIAAKLVSEGKVAASSLKFFSA</sequence>
<dbReference type="GO" id="GO:0101031">
    <property type="term" value="C:protein folding chaperone complex"/>
    <property type="evidence" value="ECO:0007669"/>
    <property type="project" value="EnsemblFungi"/>
</dbReference>
<accession>A0A1E3QV00</accession>
<dbReference type="GO" id="GO:0006450">
    <property type="term" value="P:regulation of translational fidelity"/>
    <property type="evidence" value="ECO:0007669"/>
    <property type="project" value="EnsemblFungi"/>
</dbReference>
<protein>
    <recommendedName>
        <fullName evidence="4">J domain-containing protein</fullName>
    </recommendedName>
</protein>
<dbReference type="GO" id="GO:0005730">
    <property type="term" value="C:nucleolus"/>
    <property type="evidence" value="ECO:0007669"/>
    <property type="project" value="EnsemblFungi"/>
</dbReference>
<keyword evidence="2" id="KW-0963">Cytoplasm</keyword>
<dbReference type="Pfam" id="PF26185">
    <property type="entry name" value="Zuotin_N"/>
    <property type="match status" value="1"/>
</dbReference>
<dbReference type="Gene3D" id="1.10.287.110">
    <property type="entry name" value="DnaJ domain"/>
    <property type="match status" value="1"/>
</dbReference>
<dbReference type="GO" id="GO:0051083">
    <property type="term" value="P:'de novo' cotranslational protein folding"/>
    <property type="evidence" value="ECO:0007669"/>
    <property type="project" value="EnsemblFungi"/>
</dbReference>
<dbReference type="GO" id="GO:0005840">
    <property type="term" value="C:ribosome"/>
    <property type="evidence" value="ECO:0007669"/>
    <property type="project" value="EnsemblFungi"/>
</dbReference>
<dbReference type="RefSeq" id="XP_018986200.1">
    <property type="nucleotide sequence ID" value="XM_019132137.1"/>
</dbReference>
<dbReference type="STRING" id="984486.A0A1E3QV00"/>
<dbReference type="InterPro" id="IPR001623">
    <property type="entry name" value="DnaJ_domain"/>
</dbReference>
<dbReference type="InterPro" id="IPR032003">
    <property type="entry name" value="RAC_head"/>
</dbReference>
<dbReference type="GO" id="GO:0006452">
    <property type="term" value="P:translational frameshifting"/>
    <property type="evidence" value="ECO:0007669"/>
    <property type="project" value="EnsemblFungi"/>
</dbReference>
<dbReference type="GO" id="GO:0005829">
    <property type="term" value="C:cytosol"/>
    <property type="evidence" value="ECO:0007669"/>
    <property type="project" value="EnsemblFungi"/>
</dbReference>
<dbReference type="InterPro" id="IPR042569">
    <property type="entry name" value="RAC_head_sf"/>
</dbReference>
<evidence type="ECO:0000256" key="1">
    <source>
        <dbReference type="ARBA" id="ARBA00004496"/>
    </source>
</evidence>
<dbReference type="Pfam" id="PF16717">
    <property type="entry name" value="RAC_head"/>
    <property type="match status" value="1"/>
</dbReference>
<evidence type="ECO:0000256" key="2">
    <source>
        <dbReference type="ARBA" id="ARBA00022490"/>
    </source>
</evidence>
<keyword evidence="6" id="KW-1185">Reference proteome</keyword>
<dbReference type="SUPFAM" id="SSF46565">
    <property type="entry name" value="Chaperone J-domain"/>
    <property type="match status" value="1"/>
</dbReference>
<dbReference type="CDD" id="cd23953">
    <property type="entry name" value="zuotin_NTD"/>
    <property type="match status" value="1"/>
</dbReference>
<dbReference type="Pfam" id="PF00226">
    <property type="entry name" value="DnaJ"/>
    <property type="match status" value="1"/>
</dbReference>
<dbReference type="InterPro" id="IPR044634">
    <property type="entry name" value="Zuotin/DnaJC2"/>
</dbReference>